<evidence type="ECO:0000256" key="4">
    <source>
        <dbReference type="ARBA" id="ARBA00023277"/>
    </source>
</evidence>
<proteinExistence type="inferred from homology"/>
<dbReference type="CDD" id="cd09003">
    <property type="entry name" value="GH43_XynD-like"/>
    <property type="match status" value="1"/>
</dbReference>
<dbReference type="PROSITE" id="PS51257">
    <property type="entry name" value="PROKAR_LIPOPROTEIN"/>
    <property type="match status" value="1"/>
</dbReference>
<dbReference type="Gene3D" id="2.60.120.260">
    <property type="entry name" value="Galactose-binding domain-like"/>
    <property type="match status" value="1"/>
</dbReference>
<dbReference type="Pfam" id="PF04616">
    <property type="entry name" value="Glyco_hydro_43"/>
    <property type="match status" value="1"/>
</dbReference>
<gene>
    <name evidence="8" type="ORF">DXB80_02145</name>
    <name evidence="7" type="ORF">F7D73_10940</name>
</gene>
<dbReference type="CDD" id="cd04084">
    <property type="entry name" value="CBM6_xylanase-like"/>
    <property type="match status" value="1"/>
</dbReference>
<dbReference type="InterPro" id="IPR023296">
    <property type="entry name" value="Glyco_hydro_beta-prop_sf"/>
</dbReference>
<dbReference type="PANTHER" id="PTHR43772:SF2">
    <property type="entry name" value="PUTATIVE (AFU_ORTHOLOGUE AFUA_2G04480)-RELATED"/>
    <property type="match status" value="1"/>
</dbReference>
<dbReference type="InterPro" id="IPR006710">
    <property type="entry name" value="Glyco_hydro_43"/>
</dbReference>
<dbReference type="GO" id="GO:0045493">
    <property type="term" value="P:xylan catabolic process"/>
    <property type="evidence" value="ECO:0007669"/>
    <property type="project" value="UniProtKB-KW"/>
</dbReference>
<accession>A0A3E5AHK5</accession>
<keyword evidence="4" id="KW-0119">Carbohydrate metabolism</keyword>
<evidence type="ECO:0000256" key="5">
    <source>
        <dbReference type="ARBA" id="ARBA00023295"/>
    </source>
</evidence>
<name>A0A3E5AHK5_9BACT</name>
<keyword evidence="3 6" id="KW-0378">Hydrolase</keyword>
<evidence type="ECO:0000313" key="9">
    <source>
        <dbReference type="Proteomes" id="UP000261245"/>
    </source>
</evidence>
<dbReference type="EMBL" id="VZCB01000079">
    <property type="protein sequence ID" value="MQN81454.1"/>
    <property type="molecule type" value="Genomic_DNA"/>
</dbReference>
<dbReference type="AlphaFoldDB" id="A0A3E5AHK5"/>
<evidence type="ECO:0000256" key="3">
    <source>
        <dbReference type="ARBA" id="ARBA00022801"/>
    </source>
</evidence>
<evidence type="ECO:0000256" key="1">
    <source>
        <dbReference type="ARBA" id="ARBA00009865"/>
    </source>
</evidence>
<dbReference type="Proteomes" id="UP000261245">
    <property type="component" value="Unassembled WGS sequence"/>
</dbReference>
<evidence type="ECO:0000313" key="8">
    <source>
        <dbReference type="EMBL" id="RGN12353.1"/>
    </source>
</evidence>
<dbReference type="GO" id="GO:0004553">
    <property type="term" value="F:hydrolase activity, hydrolyzing O-glycosyl compounds"/>
    <property type="evidence" value="ECO:0007669"/>
    <property type="project" value="InterPro"/>
</dbReference>
<keyword evidence="2" id="KW-0858">Xylan degradation</keyword>
<keyword evidence="2" id="KW-0624">Polysaccharide degradation</keyword>
<evidence type="ECO:0000313" key="7">
    <source>
        <dbReference type="EMBL" id="MQN81454.1"/>
    </source>
</evidence>
<dbReference type="InterPro" id="IPR052176">
    <property type="entry name" value="Glycosyl_Hydrlase_43_Enz"/>
</dbReference>
<dbReference type="OrthoDB" id="9763933at2"/>
<dbReference type="Gene3D" id="2.115.10.20">
    <property type="entry name" value="Glycosyl hydrolase domain, family 43"/>
    <property type="match status" value="1"/>
</dbReference>
<comment type="caution">
    <text evidence="7">The sequence shown here is derived from an EMBL/GenBank/DDBJ whole genome shotgun (WGS) entry which is preliminary data.</text>
</comment>
<dbReference type="RefSeq" id="WP_117727183.1">
    <property type="nucleotide sequence ID" value="NZ_QRSU01000003.1"/>
</dbReference>
<evidence type="ECO:0000313" key="10">
    <source>
        <dbReference type="Proteomes" id="UP000480425"/>
    </source>
</evidence>
<comment type="similarity">
    <text evidence="1 6">Belongs to the glycosyl hydrolase 43 family.</text>
</comment>
<reference evidence="7 10" key="2">
    <citation type="submission" date="2019-09" db="EMBL/GenBank/DDBJ databases">
        <title>Distinct polysaccharide growth profiles of human intestinal Prevotella copri isolates.</title>
        <authorList>
            <person name="Fehlner-Peach H."/>
            <person name="Magnabosco C."/>
            <person name="Raghavan V."/>
            <person name="Scher J.U."/>
            <person name="Tett A."/>
            <person name="Cox L.M."/>
            <person name="Gottsegen C."/>
            <person name="Watters A."/>
            <person name="Wiltshire- Gordon J.D."/>
            <person name="Segata N."/>
            <person name="Bonneau R."/>
            <person name="Littman D.R."/>
        </authorList>
    </citation>
    <scope>NUCLEOTIDE SEQUENCE [LARGE SCALE GENOMIC DNA]</scope>
    <source>
        <strain evidence="7">IA622</strain>
        <strain evidence="10">iA622</strain>
    </source>
</reference>
<reference evidence="8 9" key="1">
    <citation type="submission" date="2018-08" db="EMBL/GenBank/DDBJ databases">
        <title>A genome reference for cultivated species of the human gut microbiota.</title>
        <authorList>
            <person name="Zou Y."/>
            <person name="Xue W."/>
            <person name="Luo G."/>
        </authorList>
    </citation>
    <scope>NUCLEOTIDE SEQUENCE [LARGE SCALE GENOMIC DNA]</scope>
    <source>
        <strain evidence="8 9">OM06-11</strain>
    </source>
</reference>
<dbReference type="Proteomes" id="UP000480425">
    <property type="component" value="Unassembled WGS sequence"/>
</dbReference>
<organism evidence="7 10">
    <name type="scientific">Segatella copri</name>
    <dbReference type="NCBI Taxonomy" id="165179"/>
    <lineage>
        <taxon>Bacteria</taxon>
        <taxon>Pseudomonadati</taxon>
        <taxon>Bacteroidota</taxon>
        <taxon>Bacteroidia</taxon>
        <taxon>Bacteroidales</taxon>
        <taxon>Prevotellaceae</taxon>
        <taxon>Segatella</taxon>
    </lineage>
</organism>
<sequence>MKKKNIQTPVLSMAIAACMISHQQNAWGREKPSLQNDSVPYVTMPDVSPKLTTGDGNPLLDFMFTADPTAVEYNGRIYVYATNDQQQYDSIGGYGKNSYEYIKSLVMMSSDDMTNWTYHGIIKTDSIAPWIQTSWAPSIAKREEADGKTHFYLYFSNSGGGTAVLTSTSPIGPWSSPLNHSLVDTNTPGIAGECKAAFDPGVVIDDKGKGWLTVGGGCARIMRLGKDMISVDGPIKPIRAPHHFEANELNYINGTYVYTYNIDWQDFSDWPLPTEKPTTCCMSYMTSKTPLVTKSWKYQHNYMKNPGDYGFDYSNNHTHLHKFRGKWYVFYHTMSLQHSFNTTAGFRNVCVDEIQVDENTVNIHMGNQTLKGVKQIQPMNPFIIQQAETTAATQGVKFTNGKSIGDMYAVTVPNKTGIIAVRGVEFNKVPSSLEIKASGNGIIEVRRDRPDGEVIASIKVGTPQMKLIESQLQKNMTGTMDLCFVLKGNNITFDEWKFK</sequence>
<dbReference type="PANTHER" id="PTHR43772">
    <property type="entry name" value="ENDO-1,4-BETA-XYLANASE"/>
    <property type="match status" value="1"/>
</dbReference>
<evidence type="ECO:0000256" key="2">
    <source>
        <dbReference type="ARBA" id="ARBA00022651"/>
    </source>
</evidence>
<protein>
    <submittedName>
        <fullName evidence="8">Beta-xylosidase</fullName>
    </submittedName>
    <submittedName>
        <fullName evidence="7">Family 43 glycosylhydrolase</fullName>
    </submittedName>
</protein>
<dbReference type="EMBL" id="QSUC01000003">
    <property type="protein sequence ID" value="RGN12353.1"/>
    <property type="molecule type" value="Genomic_DNA"/>
</dbReference>
<dbReference type="SUPFAM" id="SSF75005">
    <property type="entry name" value="Arabinanase/levansucrase/invertase"/>
    <property type="match status" value="1"/>
</dbReference>
<evidence type="ECO:0000256" key="6">
    <source>
        <dbReference type="RuleBase" id="RU361187"/>
    </source>
</evidence>
<keyword evidence="5 6" id="KW-0326">Glycosidase</keyword>